<reference evidence="3 4" key="1">
    <citation type="submission" date="2019-03" db="EMBL/GenBank/DDBJ databases">
        <title>Genomic Encyclopedia of Type Strains, Phase IV (KMG-IV): sequencing the most valuable type-strain genomes for metagenomic binning, comparative biology and taxonomic classification.</title>
        <authorList>
            <person name="Goeker M."/>
        </authorList>
    </citation>
    <scope>NUCLEOTIDE SEQUENCE [LARGE SCALE GENOMIC DNA]</scope>
    <source>
        <strain evidence="3 4">DSM 2781</strain>
    </source>
</reference>
<dbReference type="Gene3D" id="2.40.30.170">
    <property type="match status" value="1"/>
</dbReference>
<dbReference type="AlphaFoldDB" id="A0A4V2SKY5"/>
<dbReference type="InterPro" id="IPR058637">
    <property type="entry name" value="YknX-like_C"/>
</dbReference>
<dbReference type="Gene3D" id="2.40.50.100">
    <property type="match status" value="1"/>
</dbReference>
<comment type="caution">
    <text evidence="3">The sequence shown here is derived from an EMBL/GenBank/DDBJ whole genome shotgun (WGS) entry which is preliminary data.</text>
</comment>
<organism evidence="3 4">
    <name type="scientific">Rhodovulum adriaticum</name>
    <name type="common">Rhodopseudomonas adriatica</name>
    <dbReference type="NCBI Taxonomy" id="35804"/>
    <lineage>
        <taxon>Bacteria</taxon>
        <taxon>Pseudomonadati</taxon>
        <taxon>Pseudomonadota</taxon>
        <taxon>Alphaproteobacteria</taxon>
        <taxon>Rhodobacterales</taxon>
        <taxon>Paracoccaceae</taxon>
        <taxon>Rhodovulum</taxon>
    </lineage>
</organism>
<accession>A0A4V2SKY5</accession>
<feature type="domain" description="YknX-like C-terminal permuted SH3-like" evidence="2">
    <location>
        <begin position="333"/>
        <end position="399"/>
    </location>
</feature>
<dbReference type="Proteomes" id="UP000295733">
    <property type="component" value="Unassembled WGS sequence"/>
</dbReference>
<dbReference type="Pfam" id="PF25989">
    <property type="entry name" value="YknX_C"/>
    <property type="match status" value="1"/>
</dbReference>
<name>A0A4V2SKY5_RHOAD</name>
<proteinExistence type="predicted"/>
<dbReference type="GO" id="GO:0015562">
    <property type="term" value="F:efflux transmembrane transporter activity"/>
    <property type="evidence" value="ECO:0007669"/>
    <property type="project" value="TreeGrafter"/>
</dbReference>
<dbReference type="EMBL" id="SLXL01000011">
    <property type="protein sequence ID" value="TCP21356.1"/>
    <property type="molecule type" value="Genomic_DNA"/>
</dbReference>
<evidence type="ECO:0000313" key="3">
    <source>
        <dbReference type="EMBL" id="TCP21356.1"/>
    </source>
</evidence>
<dbReference type="RefSeq" id="WP_132604740.1">
    <property type="nucleotide sequence ID" value="NZ_NRRP01000033.1"/>
</dbReference>
<protein>
    <submittedName>
        <fullName evidence="3">HlyD family secretion protein</fullName>
    </submittedName>
</protein>
<evidence type="ECO:0000313" key="4">
    <source>
        <dbReference type="Proteomes" id="UP000295733"/>
    </source>
</evidence>
<evidence type="ECO:0000259" key="2">
    <source>
        <dbReference type="Pfam" id="PF25989"/>
    </source>
</evidence>
<dbReference type="OrthoDB" id="9791520at2"/>
<dbReference type="GO" id="GO:1990281">
    <property type="term" value="C:efflux pump complex"/>
    <property type="evidence" value="ECO:0007669"/>
    <property type="project" value="TreeGrafter"/>
</dbReference>
<dbReference type="PANTHER" id="PTHR30469:SF15">
    <property type="entry name" value="HLYD FAMILY OF SECRETION PROTEINS"/>
    <property type="match status" value="1"/>
</dbReference>
<evidence type="ECO:0000256" key="1">
    <source>
        <dbReference type="SAM" id="Coils"/>
    </source>
</evidence>
<gene>
    <name evidence="3" type="ORF">EV656_1117</name>
</gene>
<dbReference type="SUPFAM" id="SSF56954">
    <property type="entry name" value="Outer membrane efflux proteins (OEP)"/>
    <property type="match status" value="1"/>
</dbReference>
<keyword evidence="4" id="KW-1185">Reference proteome</keyword>
<dbReference type="Gene3D" id="1.10.287.470">
    <property type="entry name" value="Helix hairpin bin"/>
    <property type="match status" value="1"/>
</dbReference>
<feature type="coiled-coil region" evidence="1">
    <location>
        <begin position="103"/>
        <end position="137"/>
    </location>
</feature>
<keyword evidence="1" id="KW-0175">Coiled coil</keyword>
<dbReference type="PANTHER" id="PTHR30469">
    <property type="entry name" value="MULTIDRUG RESISTANCE PROTEIN MDTA"/>
    <property type="match status" value="1"/>
</dbReference>
<dbReference type="Gene3D" id="2.40.420.20">
    <property type="match status" value="1"/>
</dbReference>
<sequence length="406" mass="43340">MNLSARNLIVGGLLAALVGGLFYTTLRNPPVPVDLHVVERGPMQVTVNADGKTRIRDIYEVAAPITGTARRSPVQVGDPVVAGQTVVAVVEPAAPALLDSRARREAEAAVREAEAARHLAESELRKAREDLAYAQSQFDRVQALVQRGVSSVTTLEDSTQQLAIAKAARDAAASGLDMAESSLERTRAVLIPPEEDAPGSLNGECCVRLHAPIDGTVLEVDMISERPVLSGARLLSIGRRDNLEIVADLLSADAVRLPAGARATVDRWGGEGVLQARLRKVEPVARTKVSALGIEEQRVDALFDILTPPEARAGLGEGFYVFLRIVEWEDTDALRVPLSALFRRDGGWAVFTVQDGTARLTPLRIGRRGETVAQVLDGLAPGVRVITHPSDAVADGVAVLDRASLE</sequence>